<reference evidence="1" key="1">
    <citation type="submission" date="2021-01" db="EMBL/GenBank/DDBJ databases">
        <authorList>
            <person name="Kaushik A."/>
        </authorList>
    </citation>
    <scope>NUCLEOTIDE SEQUENCE</scope>
    <source>
        <strain evidence="1">AG2-2IIIB</strain>
    </source>
</reference>
<dbReference type="Proteomes" id="UP000663843">
    <property type="component" value="Unassembled WGS sequence"/>
</dbReference>
<name>A0A8H3CY88_9AGAM</name>
<dbReference type="AlphaFoldDB" id="A0A8H3CY88"/>
<gene>
    <name evidence="1" type="ORF">RDB_LOCUS141388</name>
</gene>
<evidence type="ECO:0000313" key="1">
    <source>
        <dbReference type="EMBL" id="CAE6502533.1"/>
    </source>
</evidence>
<protein>
    <submittedName>
        <fullName evidence="1">Uncharacterized protein</fullName>
    </submittedName>
</protein>
<dbReference type="EMBL" id="CAJMWT010005171">
    <property type="protein sequence ID" value="CAE6502533.1"/>
    <property type="molecule type" value="Genomic_DNA"/>
</dbReference>
<sequence>MRQFTNWTHNPKSFQASLIEADVGVEDYKFKLIMNSIFEGLENGTDSPGTDNAHPIILPTDIAPTQFQALLTVVFGGVPNNNFLSFLKALQTPSSCGLLEVFKLATIGHLAY</sequence>
<accession>A0A8H3CY88</accession>
<evidence type="ECO:0000313" key="2">
    <source>
        <dbReference type="Proteomes" id="UP000663843"/>
    </source>
</evidence>
<organism evidence="1 2">
    <name type="scientific">Rhizoctonia solani</name>
    <dbReference type="NCBI Taxonomy" id="456999"/>
    <lineage>
        <taxon>Eukaryota</taxon>
        <taxon>Fungi</taxon>
        <taxon>Dikarya</taxon>
        <taxon>Basidiomycota</taxon>
        <taxon>Agaricomycotina</taxon>
        <taxon>Agaricomycetes</taxon>
        <taxon>Cantharellales</taxon>
        <taxon>Ceratobasidiaceae</taxon>
        <taxon>Rhizoctonia</taxon>
    </lineage>
</organism>
<comment type="caution">
    <text evidence="1">The sequence shown here is derived from an EMBL/GenBank/DDBJ whole genome shotgun (WGS) entry which is preliminary data.</text>
</comment>
<proteinExistence type="predicted"/>